<dbReference type="PANTHER" id="PTHR45677:SF8">
    <property type="entry name" value="CYSTEINE SULFINIC ACID DECARBOXYLASE"/>
    <property type="match status" value="1"/>
</dbReference>
<evidence type="ECO:0000256" key="2">
    <source>
        <dbReference type="ARBA" id="ARBA00009533"/>
    </source>
</evidence>
<dbReference type="InterPro" id="IPR002129">
    <property type="entry name" value="PyrdxlP-dep_de-COase"/>
</dbReference>
<sequence>MLSSSGTLSERFADRYAVVLAQLEPGAPPEAVDSARATVADNPGGAAALLAGMPHPTANDHRSGSAPTVVGADPVQDLVASCPDVTGFVTGRPRLEQTNVPIHPGRQAHLVRVAGHDLVALRWPADTVAARSRHQSRMAPVLSAASRAAPLSIKAHDEYAVVDVPGGDPWVFAPHLGLTLEDRLRSRDLDGAERAALVMSLAALRAAMIDHGVVWQGFAPRNMFLRNDQIVLIDFEETVDARHDPVRAAECLLWHRVFFADCLTAEENARLFTLVDGEPDVPDGHPMPADDFERALLGVTTVTWRQRREQLEASVALEGRHTRPAPDRDGGVLYGHELGHFWGDFVPVELEARLFRHLTAVTDSAQLVACLEAFEAAMEADICRSLRHRASSTHDMSAIRTAALVEVLDAIGTERLAAHRMQTAHWYQRLTTDPVHLVDELLHAAGTAIGGLDRELLDTYLVGSGAARKTHAESLAAATRIGLDFIHRPDHGEPYLRYRPPADLMALLDRPLPSEGADLDTVLAELEAEIARYSVSQSHPRYLAFPDSGNAIAAMAGGLLGRLLNQNLIAVDRSAPAATFVEIQVIEWLRDLVGYEAAPLTSLRGVKDVAGLWATGGHLSNHLAMLVALSRRFPQVRRQGLPGVGIRPTVVMAGPIAHYSHSDAAFHLGLGWDSIVSVGARSGYTTDPAAVEAALTDPPAGTTPFMVVGVAGNCRTTGLDDLATLAAICRRHGVWFHVDACHGGSLIFSERLRQRHLAGIEQADSVSLDPHKGLFTPYPSSYVLFRERGVLTQFSRHETAVLADDCWDLGLITPFLGSRGFESLATWMLLRHVGVRRLGDLVESRQAHVRYLERRIDEAGLFVSLNDVDFYRLAFVLCPPAVRQAIRELAPERRRHAAHVVSRYTSRLNTMLYQSGEACFDEHTLADLADRVGAGTDVSYTIMAACPGNPLITQADLDDAADLLARTAKPLVPAMLAAITGAEPTGGDGRGTVTGPAGWSDAP</sequence>
<organism evidence="7 8">
    <name type="scientific">Phytohabitans maris</name>
    <dbReference type="NCBI Taxonomy" id="3071409"/>
    <lineage>
        <taxon>Bacteria</taxon>
        <taxon>Bacillati</taxon>
        <taxon>Actinomycetota</taxon>
        <taxon>Actinomycetes</taxon>
        <taxon>Micromonosporales</taxon>
        <taxon>Micromonosporaceae</taxon>
    </lineage>
</organism>
<reference evidence="7 8" key="1">
    <citation type="submission" date="2023-08" db="EMBL/GenBank/DDBJ databases">
        <title>Phytohabitans sansha sp. nov., isolated from marine sediment.</title>
        <authorList>
            <person name="Zhao Y."/>
            <person name="Yi K."/>
        </authorList>
    </citation>
    <scope>NUCLEOTIDE SEQUENCE [LARGE SCALE GENOMIC DNA]</scope>
    <source>
        <strain evidence="7 8">ZYX-F-186</strain>
    </source>
</reference>
<gene>
    <name evidence="7" type="ORF">RB614_31720</name>
</gene>
<keyword evidence="3" id="KW-0210">Decarboxylase</keyword>
<dbReference type="InterPro" id="IPR015424">
    <property type="entry name" value="PyrdxlP-dep_Trfase"/>
</dbReference>
<evidence type="ECO:0000256" key="1">
    <source>
        <dbReference type="ARBA" id="ARBA00001933"/>
    </source>
</evidence>
<comment type="caution">
    <text evidence="7">The sequence shown here is derived from an EMBL/GenBank/DDBJ whole genome shotgun (WGS) entry which is preliminary data.</text>
</comment>
<dbReference type="Proteomes" id="UP001230908">
    <property type="component" value="Unassembled WGS sequence"/>
</dbReference>
<evidence type="ECO:0000313" key="8">
    <source>
        <dbReference type="Proteomes" id="UP001230908"/>
    </source>
</evidence>
<evidence type="ECO:0000256" key="5">
    <source>
        <dbReference type="ARBA" id="ARBA00023239"/>
    </source>
</evidence>
<evidence type="ECO:0000256" key="4">
    <source>
        <dbReference type="ARBA" id="ARBA00022898"/>
    </source>
</evidence>
<proteinExistence type="inferred from homology"/>
<dbReference type="SUPFAM" id="SSF53383">
    <property type="entry name" value="PLP-dependent transferases"/>
    <property type="match status" value="1"/>
</dbReference>
<dbReference type="InterPro" id="IPR015421">
    <property type="entry name" value="PyrdxlP-dep_Trfase_major"/>
</dbReference>
<dbReference type="Gene3D" id="3.90.1150.170">
    <property type="match status" value="1"/>
</dbReference>
<comment type="similarity">
    <text evidence="2">Belongs to the group II decarboxylase family.</text>
</comment>
<keyword evidence="5" id="KW-0456">Lyase</keyword>
<accession>A0ABU0ZQ01</accession>
<name>A0ABU0ZQ01_9ACTN</name>
<evidence type="ECO:0000313" key="7">
    <source>
        <dbReference type="EMBL" id="MDQ7909101.1"/>
    </source>
</evidence>
<dbReference type="EMBL" id="JAVHUY010000037">
    <property type="protein sequence ID" value="MDQ7909101.1"/>
    <property type="molecule type" value="Genomic_DNA"/>
</dbReference>
<comment type="cofactor">
    <cofactor evidence="1">
        <name>pyridoxal 5'-phosphate</name>
        <dbReference type="ChEBI" id="CHEBI:597326"/>
    </cofactor>
</comment>
<keyword evidence="8" id="KW-1185">Reference proteome</keyword>
<evidence type="ECO:0000256" key="6">
    <source>
        <dbReference type="SAM" id="MobiDB-lite"/>
    </source>
</evidence>
<dbReference type="Pfam" id="PF00282">
    <property type="entry name" value="Pyridoxal_deC"/>
    <property type="match status" value="1"/>
</dbReference>
<dbReference type="RefSeq" id="WP_308716363.1">
    <property type="nucleotide sequence ID" value="NZ_JAVHUY010000037.1"/>
</dbReference>
<dbReference type="PANTHER" id="PTHR45677">
    <property type="entry name" value="GLUTAMATE DECARBOXYLASE-RELATED"/>
    <property type="match status" value="1"/>
</dbReference>
<keyword evidence="4" id="KW-0663">Pyridoxal phosphate</keyword>
<dbReference type="Gene3D" id="3.40.640.10">
    <property type="entry name" value="Type I PLP-dependent aspartate aminotransferase-like (Major domain)"/>
    <property type="match status" value="1"/>
</dbReference>
<protein>
    <submittedName>
        <fullName evidence="7">Pyridoxal-dependent decarboxylase</fullName>
    </submittedName>
</protein>
<feature type="region of interest" description="Disordered" evidence="6">
    <location>
        <begin position="982"/>
        <end position="1003"/>
    </location>
</feature>
<evidence type="ECO:0000256" key="3">
    <source>
        <dbReference type="ARBA" id="ARBA00022793"/>
    </source>
</evidence>